<dbReference type="GO" id="GO:0005737">
    <property type="term" value="C:cytoplasm"/>
    <property type="evidence" value="ECO:0007669"/>
    <property type="project" value="TreeGrafter"/>
</dbReference>
<dbReference type="PANTHER" id="PTHR48051">
    <property type="match status" value="1"/>
</dbReference>
<dbReference type="EMBL" id="BBLT01000002">
    <property type="protein sequence ID" value="GAL84382.1"/>
    <property type="molecule type" value="Genomic_DNA"/>
</dbReference>
<dbReference type="SMART" id="SM00369">
    <property type="entry name" value="LRR_TYP"/>
    <property type="match status" value="5"/>
</dbReference>
<dbReference type="OrthoDB" id="914960at2"/>
<dbReference type="InterPro" id="IPR050216">
    <property type="entry name" value="LRR_domain-containing"/>
</dbReference>
<dbReference type="SMART" id="SM00365">
    <property type="entry name" value="LRR_SD22"/>
    <property type="match status" value="6"/>
</dbReference>
<sequence>MTKKASILIILFWGIQGILYAQNIAIPDKNFLAFLKKEFSKVINNDSLILEKAKVIDGTLDCSGKNIQSIEGIQYFTSLEVLKANNNQLTSVPDISNLKDITRIELTFNNLITIPDLSNLTKLKTLFLYNNSLKSLPDLTGNTALVQLIASNNFLTVLPELNNLISLKKIDVGNNQITSIPPVDKLTLLEELTVWKNQLQALPDLQNNVNLIKVNAGTNNIVLTPDVSKNVNLQELSLDRNFLTKIPDISNLTKLKKVEFHLNQFSFEDFIPLKGYPNFQNVFIISPQKDLVVSNQNGKEFSDFIIRTGIDSSMTNNTYEWYFNGNKIETTSEDLLTIPNITDANEGKYIVKITNPSFPGMTLRTDTFLVSVSSCLDLSKLTFNISGINCLGTGSVLIKLEGENPATLSYELKSQSTSNTFKSTFGSFTGLSDESYSLKIFLDDKCQKDFPEAIKIPLEPCDETFITPNNDGDKDGFFFSETGKAVIYDKSGNKIKELSIPAEWNGTSEKGNIVAIGYYIANINNGANYIRISVLY</sequence>
<dbReference type="InterPro" id="IPR013783">
    <property type="entry name" value="Ig-like_fold"/>
</dbReference>
<dbReference type="InterPro" id="IPR001611">
    <property type="entry name" value="Leu-rich_rpt"/>
</dbReference>
<dbReference type="Proteomes" id="UP000030185">
    <property type="component" value="Unassembled WGS sequence"/>
</dbReference>
<dbReference type="PANTHER" id="PTHR48051:SF1">
    <property type="entry name" value="RAS SUPPRESSOR PROTEIN 1"/>
    <property type="match status" value="1"/>
</dbReference>
<dbReference type="SMART" id="SM00364">
    <property type="entry name" value="LRR_BAC"/>
    <property type="match status" value="7"/>
</dbReference>
<dbReference type="Gene3D" id="2.60.40.10">
    <property type="entry name" value="Immunoglobulins"/>
    <property type="match status" value="1"/>
</dbReference>
<dbReference type="eggNOG" id="COG4886">
    <property type="taxonomic scope" value="Bacteria"/>
</dbReference>
<evidence type="ECO:0000313" key="3">
    <source>
        <dbReference type="EMBL" id="GAL84382.1"/>
    </source>
</evidence>
<dbReference type="Gene3D" id="3.80.10.10">
    <property type="entry name" value="Ribonuclease Inhibitor"/>
    <property type="match status" value="2"/>
</dbReference>
<dbReference type="Pfam" id="PF12799">
    <property type="entry name" value="LRR_4"/>
    <property type="match status" value="1"/>
</dbReference>
<keyword evidence="2" id="KW-0677">Repeat</keyword>
<gene>
    <name evidence="3" type="ORF">MYP_1610</name>
</gene>
<dbReference type="InterPro" id="IPR003591">
    <property type="entry name" value="Leu-rich_rpt_typical-subtyp"/>
</dbReference>
<reference evidence="3 4" key="1">
    <citation type="submission" date="2014-09" db="EMBL/GenBank/DDBJ databases">
        <title>Sporocytophaga myxococcoides PG-01 genome sequencing.</title>
        <authorList>
            <person name="Liu L."/>
            <person name="Gao P.J."/>
            <person name="Chen G.J."/>
            <person name="Wang L.S."/>
        </authorList>
    </citation>
    <scope>NUCLEOTIDE SEQUENCE [LARGE SCALE GENOMIC DNA]</scope>
    <source>
        <strain evidence="3 4">PG-01</strain>
    </source>
</reference>
<evidence type="ECO:0000313" key="4">
    <source>
        <dbReference type="Proteomes" id="UP000030185"/>
    </source>
</evidence>
<accession>A0A098LD87</accession>
<evidence type="ECO:0000256" key="1">
    <source>
        <dbReference type="ARBA" id="ARBA00022614"/>
    </source>
</evidence>
<keyword evidence="4" id="KW-1185">Reference proteome</keyword>
<proteinExistence type="predicted"/>
<dbReference type="STRING" id="153721.MYP_1610"/>
<dbReference type="InterPro" id="IPR032675">
    <property type="entry name" value="LRR_dom_sf"/>
</dbReference>
<comment type="caution">
    <text evidence="3">The sequence shown here is derived from an EMBL/GenBank/DDBJ whole genome shotgun (WGS) entry which is preliminary data.</text>
</comment>
<dbReference type="AlphaFoldDB" id="A0A098LD87"/>
<dbReference type="PROSITE" id="PS51450">
    <property type="entry name" value="LRR"/>
    <property type="match status" value="4"/>
</dbReference>
<evidence type="ECO:0000256" key="2">
    <source>
        <dbReference type="ARBA" id="ARBA00022737"/>
    </source>
</evidence>
<dbReference type="SUPFAM" id="SSF52058">
    <property type="entry name" value="L domain-like"/>
    <property type="match status" value="1"/>
</dbReference>
<dbReference type="InterPro" id="IPR025875">
    <property type="entry name" value="Leu-rich_rpt_4"/>
</dbReference>
<name>A0A098LD87_9BACT</name>
<protein>
    <submittedName>
        <fullName evidence="3">Leucine-rich repeat-containing protein</fullName>
    </submittedName>
</protein>
<keyword evidence="1" id="KW-0433">Leucine-rich repeat</keyword>
<dbReference type="RefSeq" id="WP_045460856.1">
    <property type="nucleotide sequence ID" value="NZ_BBLT01000002.1"/>
</dbReference>
<organism evidence="3 4">
    <name type="scientific">Sporocytophaga myxococcoides</name>
    <dbReference type="NCBI Taxonomy" id="153721"/>
    <lineage>
        <taxon>Bacteria</taxon>
        <taxon>Pseudomonadati</taxon>
        <taxon>Bacteroidota</taxon>
        <taxon>Cytophagia</taxon>
        <taxon>Cytophagales</taxon>
        <taxon>Cytophagaceae</taxon>
        <taxon>Sporocytophaga</taxon>
    </lineage>
</organism>